<keyword evidence="3" id="KW-1185">Reference proteome</keyword>
<reference evidence="2 3" key="1">
    <citation type="journal article" date="2010" name="Nature">
        <title>The Ectocarpus genome and the independent evolution of multicellularity in brown algae.</title>
        <authorList>
            <person name="Cock J.M."/>
            <person name="Sterck L."/>
            <person name="Rouze P."/>
            <person name="Scornet D."/>
            <person name="Allen A.E."/>
            <person name="Amoutzias G."/>
            <person name="Anthouard V."/>
            <person name="Artiguenave F."/>
            <person name="Aury J.M."/>
            <person name="Badger J.H."/>
            <person name="Beszteri B."/>
            <person name="Billiau K."/>
            <person name="Bonnet E."/>
            <person name="Bothwell J.H."/>
            <person name="Bowler C."/>
            <person name="Boyen C."/>
            <person name="Brownlee C."/>
            <person name="Carrano C.J."/>
            <person name="Charrier B."/>
            <person name="Cho G.Y."/>
            <person name="Coelho S.M."/>
            <person name="Collen J."/>
            <person name="Corre E."/>
            <person name="Da Silva C."/>
            <person name="Delage L."/>
            <person name="Delaroque N."/>
            <person name="Dittami S.M."/>
            <person name="Doulbeau S."/>
            <person name="Elias M."/>
            <person name="Farnham G."/>
            <person name="Gachon C.M."/>
            <person name="Gschloessl B."/>
            <person name="Heesch S."/>
            <person name="Jabbari K."/>
            <person name="Jubin C."/>
            <person name="Kawai H."/>
            <person name="Kimura K."/>
            <person name="Kloareg B."/>
            <person name="Kupper F.C."/>
            <person name="Lang D."/>
            <person name="Le Bail A."/>
            <person name="Leblanc C."/>
            <person name="Lerouge P."/>
            <person name="Lohr M."/>
            <person name="Lopez P.J."/>
            <person name="Martens C."/>
            <person name="Maumus F."/>
            <person name="Michel G."/>
            <person name="Miranda-Saavedra D."/>
            <person name="Morales J."/>
            <person name="Moreau H."/>
            <person name="Motomura T."/>
            <person name="Nagasato C."/>
            <person name="Napoli C.A."/>
            <person name="Nelson D.R."/>
            <person name="Nyvall-Collen P."/>
            <person name="Peters A.F."/>
            <person name="Pommier C."/>
            <person name="Potin P."/>
            <person name="Poulain J."/>
            <person name="Quesneville H."/>
            <person name="Read B."/>
            <person name="Rensing S.A."/>
            <person name="Ritter A."/>
            <person name="Rousvoal S."/>
            <person name="Samanta M."/>
            <person name="Samson G."/>
            <person name="Schroeder D.C."/>
            <person name="Segurens B."/>
            <person name="Strittmatter M."/>
            <person name="Tonon T."/>
            <person name="Tregear J.W."/>
            <person name="Valentin K."/>
            <person name="von Dassow P."/>
            <person name="Yamagishi T."/>
            <person name="Van de Peer Y."/>
            <person name="Wincker P."/>
        </authorList>
    </citation>
    <scope>NUCLEOTIDE SEQUENCE [LARGE SCALE GENOMIC DNA]</scope>
    <source>
        <strain evidence="3">Ec32 / CCAP1310/4</strain>
    </source>
</reference>
<dbReference type="EMBL" id="FN649729">
    <property type="protein sequence ID" value="CBN79053.2"/>
    <property type="molecule type" value="Genomic_DNA"/>
</dbReference>
<feature type="non-terminal residue" evidence="2">
    <location>
        <position position="90"/>
    </location>
</feature>
<name>D8LGJ6_ECTSI</name>
<evidence type="ECO:0008006" key="4">
    <source>
        <dbReference type="Google" id="ProtNLM"/>
    </source>
</evidence>
<sequence>MRRTAITVVFVQVLARFSCVATVEARRDALSPDDATSTTAATAGGTGRVIQLRATESDVKAVARHCVAVDEDGRFPANHALGLFETEPGR</sequence>
<dbReference type="EMBL" id="FN648201">
    <property type="protein sequence ID" value="CBN79053.2"/>
    <property type="molecule type" value="Genomic_DNA"/>
</dbReference>
<evidence type="ECO:0000313" key="3">
    <source>
        <dbReference type="Proteomes" id="UP000002630"/>
    </source>
</evidence>
<gene>
    <name evidence="2" type="ORF">Esi_0168_0056</name>
</gene>
<organism evidence="2 3">
    <name type="scientific">Ectocarpus siliculosus</name>
    <name type="common">Brown alga</name>
    <name type="synonym">Conferva siliculosa</name>
    <dbReference type="NCBI Taxonomy" id="2880"/>
    <lineage>
        <taxon>Eukaryota</taxon>
        <taxon>Sar</taxon>
        <taxon>Stramenopiles</taxon>
        <taxon>Ochrophyta</taxon>
        <taxon>PX clade</taxon>
        <taxon>Phaeophyceae</taxon>
        <taxon>Ectocarpales</taxon>
        <taxon>Ectocarpaceae</taxon>
        <taxon>Ectocarpus</taxon>
    </lineage>
</organism>
<feature type="signal peptide" evidence="1">
    <location>
        <begin position="1"/>
        <end position="25"/>
    </location>
</feature>
<evidence type="ECO:0000256" key="1">
    <source>
        <dbReference type="SAM" id="SignalP"/>
    </source>
</evidence>
<protein>
    <recommendedName>
        <fullName evidence="4">Secreted protein</fullName>
    </recommendedName>
</protein>
<keyword evidence="1" id="KW-0732">Signal</keyword>
<accession>D8LGJ6</accession>
<proteinExistence type="predicted"/>
<feature type="chain" id="PRO_5003117092" description="Secreted protein" evidence="1">
    <location>
        <begin position="26"/>
        <end position="90"/>
    </location>
</feature>
<dbReference type="Proteomes" id="UP000002630">
    <property type="component" value="Linkage Group LG04"/>
</dbReference>
<dbReference type="OrthoDB" id="10575114at2759"/>
<evidence type="ECO:0000313" key="2">
    <source>
        <dbReference type="EMBL" id="CBN79053.2"/>
    </source>
</evidence>
<dbReference type="InParanoid" id="D8LGJ6"/>
<feature type="non-terminal residue" evidence="2">
    <location>
        <position position="1"/>
    </location>
</feature>
<dbReference type="AlphaFoldDB" id="D8LGJ6"/>